<dbReference type="PANTHER" id="PTHR21237:SF23">
    <property type="entry name" value="GRPE PROTEIN HOMOLOG, MITOCHONDRIAL"/>
    <property type="match status" value="1"/>
</dbReference>
<reference evidence="16" key="2">
    <citation type="submission" date="2015-07" db="EMBL/GenBank/DDBJ databases">
        <title>MeaNS - Measles Nucleotide Surveillance Program.</title>
        <authorList>
            <person name="Tran T."/>
            <person name="Druce J."/>
        </authorList>
    </citation>
    <scope>NUCLEOTIDE SEQUENCE</scope>
    <source>
        <strain evidence="16">DSM 9887</strain>
    </source>
</reference>
<evidence type="ECO:0000256" key="12">
    <source>
        <dbReference type="RuleBase" id="RU004478"/>
    </source>
</evidence>
<comment type="subcellular location">
    <subcellularLocation>
        <location evidence="1 10">Cytoplasm</location>
    </subcellularLocation>
</comment>
<dbReference type="EMBL" id="BJON01000035">
    <property type="protein sequence ID" value="GED72841.1"/>
    <property type="molecule type" value="Genomic_DNA"/>
</dbReference>
<evidence type="ECO:0000256" key="2">
    <source>
        <dbReference type="ARBA" id="ARBA00009054"/>
    </source>
</evidence>
<sequence length="180" mass="20633">MSDEKLTKDLSADEEQATAAGEQQETVDVNWEEEAAQWKAQAEEHQNRMLRAMADMDNLRRRVRKEQEDLAKYASQKIVEELLPVLDNFERALAADKESMTVESLLTGVDMVYRQMVQAFQKEGLNAIEAKGQPFDPHYHQAVMQTQDPEFDSGVVVSELQKGYIFKDRVIRPAMVQVNE</sequence>
<dbReference type="PANTHER" id="PTHR21237">
    <property type="entry name" value="GRPE PROTEIN"/>
    <property type="match status" value="1"/>
</dbReference>
<feature type="region of interest" description="Disordered" evidence="14">
    <location>
        <begin position="1"/>
        <end position="28"/>
    </location>
</feature>
<evidence type="ECO:0000256" key="13">
    <source>
        <dbReference type="SAM" id="Coils"/>
    </source>
</evidence>
<proteinExistence type="inferred from homology"/>
<keyword evidence="5 10" id="KW-0346">Stress response</keyword>
<evidence type="ECO:0000313" key="15">
    <source>
        <dbReference type="EMBL" id="GED72841.1"/>
    </source>
</evidence>
<comment type="similarity">
    <text evidence="2 10 12">Belongs to the GrpE family.</text>
</comment>
<dbReference type="EMBL" id="LGIQ01000005">
    <property type="protein sequence ID" value="KNB74065.1"/>
    <property type="molecule type" value="Genomic_DNA"/>
</dbReference>
<keyword evidence="6 10" id="KW-0143">Chaperone</keyword>
<dbReference type="FunFam" id="2.30.22.10:FF:000001">
    <property type="entry name" value="Protein GrpE"/>
    <property type="match status" value="1"/>
</dbReference>
<dbReference type="RefSeq" id="WP_084765732.1">
    <property type="nucleotide sequence ID" value="NZ_BJON01000035.1"/>
</dbReference>
<protein>
    <recommendedName>
        <fullName evidence="8 10">Protein GrpE</fullName>
    </recommendedName>
    <alternativeName>
        <fullName evidence="9 10">HSP-70 cofactor</fullName>
    </alternativeName>
</protein>
<dbReference type="GO" id="GO:0051082">
    <property type="term" value="F:unfolded protein binding"/>
    <property type="evidence" value="ECO:0007669"/>
    <property type="project" value="TreeGrafter"/>
</dbReference>
<comment type="caution">
    <text evidence="16">The sequence shown here is derived from an EMBL/GenBank/DDBJ whole genome shotgun (WGS) entry which is preliminary data.</text>
</comment>
<comment type="function">
    <text evidence="7 10 11">Participates actively in the response to hyperosmotic and heat shock by preventing the aggregation of stress-denatured proteins, in association with DnaK and GrpE. It is the nucleotide exchange factor for DnaK and may function as a thermosensor. Unfolded proteins bind initially to DnaJ; upon interaction with the DnaJ-bound protein, DnaK hydrolyzes its bound ATP, resulting in the formation of a stable complex. GrpE releases ADP from DnaK; ATP binding to DnaK triggers the release of the substrate protein, thus completing the reaction cycle. Several rounds of ATP-dependent interactions between DnaJ, DnaK and GrpE are required for fully efficient folding.</text>
</comment>
<evidence type="ECO:0000256" key="9">
    <source>
        <dbReference type="ARBA" id="ARBA00076414"/>
    </source>
</evidence>
<keyword evidence="4 10" id="KW-0963">Cytoplasm</keyword>
<dbReference type="GO" id="GO:0051087">
    <property type="term" value="F:protein-folding chaperone binding"/>
    <property type="evidence" value="ECO:0007669"/>
    <property type="project" value="InterPro"/>
</dbReference>
<organism evidence="16 17">
    <name type="scientific">Brevibacillus reuszeri</name>
    <dbReference type="NCBI Taxonomy" id="54915"/>
    <lineage>
        <taxon>Bacteria</taxon>
        <taxon>Bacillati</taxon>
        <taxon>Bacillota</taxon>
        <taxon>Bacilli</taxon>
        <taxon>Bacillales</taxon>
        <taxon>Paenibacillaceae</taxon>
        <taxon>Brevibacillus</taxon>
    </lineage>
</organism>
<dbReference type="Proteomes" id="UP000319578">
    <property type="component" value="Unassembled WGS sequence"/>
</dbReference>
<comment type="subunit">
    <text evidence="3 10">Homodimer.</text>
</comment>
<name>A0A0K9Z0S3_9BACL</name>
<evidence type="ECO:0000313" key="17">
    <source>
        <dbReference type="Proteomes" id="UP000036834"/>
    </source>
</evidence>
<evidence type="ECO:0000256" key="1">
    <source>
        <dbReference type="ARBA" id="ARBA00004496"/>
    </source>
</evidence>
<dbReference type="Gene3D" id="2.30.22.10">
    <property type="entry name" value="Head domain of nucleotide exchange factor GrpE"/>
    <property type="match status" value="1"/>
</dbReference>
<feature type="coiled-coil region" evidence="13">
    <location>
        <begin position="28"/>
        <end position="76"/>
    </location>
</feature>
<evidence type="ECO:0000256" key="5">
    <source>
        <dbReference type="ARBA" id="ARBA00023016"/>
    </source>
</evidence>
<keyword evidence="13" id="KW-0175">Coiled coil</keyword>
<evidence type="ECO:0000256" key="6">
    <source>
        <dbReference type="ARBA" id="ARBA00023186"/>
    </source>
</evidence>
<keyword evidence="18" id="KW-1185">Reference proteome</keyword>
<dbReference type="OrthoDB" id="9812586at2"/>
<dbReference type="PATRIC" id="fig|54915.3.peg.7310"/>
<dbReference type="GO" id="GO:0005737">
    <property type="term" value="C:cytoplasm"/>
    <property type="evidence" value="ECO:0007669"/>
    <property type="project" value="UniProtKB-SubCell"/>
</dbReference>
<evidence type="ECO:0000313" key="18">
    <source>
        <dbReference type="Proteomes" id="UP000319578"/>
    </source>
</evidence>
<dbReference type="PRINTS" id="PR00773">
    <property type="entry name" value="GRPEPROTEIN"/>
</dbReference>
<dbReference type="HAMAP" id="MF_01151">
    <property type="entry name" value="GrpE"/>
    <property type="match status" value="1"/>
</dbReference>
<evidence type="ECO:0000313" key="16">
    <source>
        <dbReference type="EMBL" id="KNB74065.1"/>
    </source>
</evidence>
<dbReference type="SUPFAM" id="SSF51064">
    <property type="entry name" value="Head domain of nucleotide exchange factor GrpE"/>
    <property type="match status" value="1"/>
</dbReference>
<gene>
    <name evidence="10 15" type="primary">grpE</name>
    <name evidence="16" type="ORF">ADS79_09170</name>
    <name evidence="15" type="ORF">BRE01_65430</name>
</gene>
<dbReference type="GO" id="GO:0000774">
    <property type="term" value="F:adenyl-nucleotide exchange factor activity"/>
    <property type="evidence" value="ECO:0007669"/>
    <property type="project" value="InterPro"/>
</dbReference>
<dbReference type="PROSITE" id="PS01071">
    <property type="entry name" value="GRPE"/>
    <property type="match status" value="1"/>
</dbReference>
<dbReference type="SUPFAM" id="SSF58014">
    <property type="entry name" value="Coiled-coil domain of nucleotide exchange factor GrpE"/>
    <property type="match status" value="1"/>
</dbReference>
<evidence type="ECO:0000256" key="3">
    <source>
        <dbReference type="ARBA" id="ARBA00011738"/>
    </source>
</evidence>
<dbReference type="Proteomes" id="UP000036834">
    <property type="component" value="Unassembled WGS sequence"/>
</dbReference>
<evidence type="ECO:0000256" key="14">
    <source>
        <dbReference type="SAM" id="MobiDB-lite"/>
    </source>
</evidence>
<dbReference type="CDD" id="cd00446">
    <property type="entry name" value="GrpE"/>
    <property type="match status" value="1"/>
</dbReference>
<dbReference type="STRING" id="54915.ADS79_09170"/>
<accession>A0A0K9Z0S3</accession>
<feature type="compositionally biased region" description="Basic and acidic residues" evidence="14">
    <location>
        <begin position="1"/>
        <end position="11"/>
    </location>
</feature>
<reference evidence="15 18" key="3">
    <citation type="submission" date="2019-06" db="EMBL/GenBank/DDBJ databases">
        <title>Whole genome shotgun sequence of Brevibacillus reuszeri NBRC 15719.</title>
        <authorList>
            <person name="Hosoyama A."/>
            <person name="Uohara A."/>
            <person name="Ohji S."/>
            <person name="Ichikawa N."/>
        </authorList>
    </citation>
    <scope>NUCLEOTIDE SEQUENCE [LARGE SCALE GENOMIC DNA]</scope>
    <source>
        <strain evidence="15 18">NBRC 15719</strain>
    </source>
</reference>
<dbReference type="Pfam" id="PF01025">
    <property type="entry name" value="GrpE"/>
    <property type="match status" value="1"/>
</dbReference>
<reference evidence="17" key="1">
    <citation type="submission" date="2015-07" db="EMBL/GenBank/DDBJ databases">
        <title>Genome sequencing project for genomic taxonomy and phylogenomics of Bacillus-like bacteria.</title>
        <authorList>
            <person name="Liu B."/>
            <person name="Wang J."/>
            <person name="Zhu Y."/>
            <person name="Liu G."/>
            <person name="Chen Q."/>
            <person name="Chen Z."/>
            <person name="Lan J."/>
            <person name="Che J."/>
            <person name="Ge C."/>
            <person name="Shi H."/>
            <person name="Pan Z."/>
            <person name="Liu X."/>
        </authorList>
    </citation>
    <scope>NUCLEOTIDE SEQUENCE [LARGE SCALE GENOMIC DNA]</scope>
    <source>
        <strain evidence="17">DSM 9887</strain>
    </source>
</reference>
<dbReference type="GO" id="GO:0042803">
    <property type="term" value="F:protein homodimerization activity"/>
    <property type="evidence" value="ECO:0007669"/>
    <property type="project" value="InterPro"/>
</dbReference>
<evidence type="ECO:0000256" key="4">
    <source>
        <dbReference type="ARBA" id="ARBA00022490"/>
    </source>
</evidence>
<evidence type="ECO:0000256" key="10">
    <source>
        <dbReference type="HAMAP-Rule" id="MF_01151"/>
    </source>
</evidence>
<dbReference type="AlphaFoldDB" id="A0A0K9Z0S3"/>
<evidence type="ECO:0000256" key="8">
    <source>
        <dbReference type="ARBA" id="ARBA00072274"/>
    </source>
</evidence>
<dbReference type="InterPro" id="IPR000740">
    <property type="entry name" value="GrpE"/>
</dbReference>
<dbReference type="InterPro" id="IPR013805">
    <property type="entry name" value="GrpE_CC"/>
</dbReference>
<dbReference type="Gene3D" id="3.90.20.20">
    <property type="match status" value="1"/>
</dbReference>
<evidence type="ECO:0000256" key="7">
    <source>
        <dbReference type="ARBA" id="ARBA00053401"/>
    </source>
</evidence>
<evidence type="ECO:0000256" key="11">
    <source>
        <dbReference type="RuleBase" id="RU000639"/>
    </source>
</evidence>
<dbReference type="GO" id="GO:0006457">
    <property type="term" value="P:protein folding"/>
    <property type="evidence" value="ECO:0007669"/>
    <property type="project" value="InterPro"/>
</dbReference>
<dbReference type="NCBIfam" id="NF010738">
    <property type="entry name" value="PRK14140.1"/>
    <property type="match status" value="1"/>
</dbReference>
<dbReference type="InterPro" id="IPR009012">
    <property type="entry name" value="GrpE_head"/>
</dbReference>